<protein>
    <recommendedName>
        <fullName evidence="7">ABC-2 type transporter transmembrane domain-containing protein</fullName>
    </recommendedName>
</protein>
<feature type="transmembrane region" description="Helical" evidence="6">
    <location>
        <begin position="734"/>
        <end position="758"/>
    </location>
</feature>
<dbReference type="PANTHER" id="PTHR43077:SF10">
    <property type="entry name" value="TRANSPORT PERMEASE PROTEIN"/>
    <property type="match status" value="1"/>
</dbReference>
<organism evidence="8 9">
    <name type="scientific">Salipaludibacillus keqinensis</name>
    <dbReference type="NCBI Taxonomy" id="2045207"/>
    <lineage>
        <taxon>Bacteria</taxon>
        <taxon>Bacillati</taxon>
        <taxon>Bacillota</taxon>
        <taxon>Bacilli</taxon>
        <taxon>Bacillales</taxon>
        <taxon>Bacillaceae</taxon>
    </lineage>
</organism>
<comment type="caution">
    <text evidence="8">The sequence shown here is derived from an EMBL/GenBank/DDBJ whole genome shotgun (WGS) entry which is preliminary data.</text>
</comment>
<dbReference type="Gene3D" id="3.40.1710.10">
    <property type="entry name" value="abc type-2 transporter like domain"/>
    <property type="match status" value="1"/>
</dbReference>
<evidence type="ECO:0000259" key="7">
    <source>
        <dbReference type="Pfam" id="PF12698"/>
    </source>
</evidence>
<feature type="transmembrane region" description="Helical" evidence="6">
    <location>
        <begin position="840"/>
        <end position="869"/>
    </location>
</feature>
<evidence type="ECO:0000313" key="9">
    <source>
        <dbReference type="Proteomes" id="UP000248214"/>
    </source>
</evidence>
<dbReference type="GO" id="GO:0140359">
    <property type="term" value="F:ABC-type transporter activity"/>
    <property type="evidence" value="ECO:0007669"/>
    <property type="project" value="InterPro"/>
</dbReference>
<feature type="domain" description="ABC-2 type transporter transmembrane" evidence="7">
    <location>
        <begin position="686"/>
        <end position="868"/>
    </location>
</feature>
<feature type="transmembrane region" description="Helical" evidence="6">
    <location>
        <begin position="692"/>
        <end position="713"/>
    </location>
</feature>
<dbReference type="InterPro" id="IPR017500">
    <property type="entry name" value="Phage_infect_YhgE_N"/>
</dbReference>
<feature type="coiled-coil region" evidence="5">
    <location>
        <begin position="303"/>
        <end position="330"/>
    </location>
</feature>
<accession>A0A323TM37</accession>
<keyword evidence="9" id="KW-1185">Reference proteome</keyword>
<comment type="subcellular location">
    <subcellularLocation>
        <location evidence="1">Membrane</location>
        <topology evidence="1">Multi-pass membrane protein</topology>
    </subcellularLocation>
</comment>
<feature type="coiled-coil region" evidence="5">
    <location>
        <begin position="511"/>
        <end position="552"/>
    </location>
</feature>
<feature type="domain" description="ABC-2 type transporter transmembrane" evidence="7">
    <location>
        <begin position="29"/>
        <end position="162"/>
    </location>
</feature>
<evidence type="ECO:0000256" key="3">
    <source>
        <dbReference type="ARBA" id="ARBA00022989"/>
    </source>
</evidence>
<sequence>MKQAWNIFKQDVMNIKRVPLVGILLIGLAILPSLYAWFNLSASWDPYDNTEGIQVAVVNEDEGAYIEGEFVNVGKELAENLQDNENFGWTFVEKEEAERGVKYGDYYASVYIDDSFSEDLSSVVSGDPISAEVHFQVNEKINAIAPKMTSTGASAIVKEMNDEFIEETSRTMFQEFDRLGIQLEEELPTFRKIKQTVYDLESRFPEINEFAEKVIALDEDWGTIDDHVNQFLELRDLSPQIDEGTEQILELERRLPEINQLGQGVLQLEEEITDMDDAMADVHQINDRFFEISELLDEALSGAQQAQVTINQAQEVLPEVEKRADSMEEYAEALSVFIDEAEGAVEPVIDTVAQQALFAGQTAASAEQALAMVDEEAGEKSEEILHDLDKQLTTHIEVLENAVDLYSSIYDYSENEELLEVMDQITMMIEQLQDFQIEVHETLTKLEAGEMPGESQIEDLRMSADSAEQKAEDLYSFLTNEGTERTERAVDHLRSELTAAGESFDESYLALQSIEETLEHAEKLAVQGEESIEEQRNRLPEIQERINELTETIEESLPVLIDAVESAGGFVRNDLPVIEGKIYQAGDFIRDDLPEVEEDYRMLAELLEENMPQVEESVDELAKFSRNELPDMEGNLGEVADQIRDIEERDRLNELISVLRNDLDEESEFFSNPVNLVEEQLFPIPNYGSANAAFYTALSLWVGALLLSNLISTNLHSVDRRPEFTLRSIYLGRMILFLIVGVLQGLIVSIGNLTLLGVYANNPFLFVLFSIFIGIVFMTMVYTLASILGNIGKALAIILLVLQLSGGGGTFPIEVAPPFFQQINPFLPFTYAINLLREAIGGVIPALVWQNMIILTGFWVLTLVAGLLLKPLLAPRIEKTYEKSKSSRLVE</sequence>
<evidence type="ECO:0000256" key="2">
    <source>
        <dbReference type="ARBA" id="ARBA00022692"/>
    </source>
</evidence>
<feature type="transmembrane region" description="Helical" evidence="6">
    <location>
        <begin position="20"/>
        <end position="38"/>
    </location>
</feature>
<evidence type="ECO:0000256" key="1">
    <source>
        <dbReference type="ARBA" id="ARBA00004141"/>
    </source>
</evidence>
<evidence type="ECO:0000256" key="5">
    <source>
        <dbReference type="SAM" id="Coils"/>
    </source>
</evidence>
<dbReference type="GO" id="GO:0016020">
    <property type="term" value="C:membrane"/>
    <property type="evidence" value="ECO:0007669"/>
    <property type="project" value="UniProtKB-SubCell"/>
</dbReference>
<dbReference type="Proteomes" id="UP000248214">
    <property type="component" value="Unassembled WGS sequence"/>
</dbReference>
<keyword evidence="3 6" id="KW-1133">Transmembrane helix</keyword>
<dbReference type="NCBIfam" id="TIGR03062">
    <property type="entry name" value="pip_yhgE_Cterm"/>
    <property type="match status" value="1"/>
</dbReference>
<dbReference type="InterPro" id="IPR017501">
    <property type="entry name" value="Phage_infect_YhgE_C"/>
</dbReference>
<dbReference type="InterPro" id="IPR051328">
    <property type="entry name" value="T7SS_ABC-Transporter"/>
</dbReference>
<dbReference type="AlphaFoldDB" id="A0A323TM37"/>
<dbReference type="NCBIfam" id="TIGR03061">
    <property type="entry name" value="pip_yhgE_Nterm"/>
    <property type="match status" value="1"/>
</dbReference>
<name>A0A323TM37_9BACI</name>
<feature type="transmembrane region" description="Helical" evidence="6">
    <location>
        <begin position="764"/>
        <end position="785"/>
    </location>
</feature>
<dbReference type="OrthoDB" id="9811483at2"/>
<dbReference type="EMBL" id="PDOD01000001">
    <property type="protein sequence ID" value="PYZ94717.1"/>
    <property type="molecule type" value="Genomic_DNA"/>
</dbReference>
<dbReference type="RefSeq" id="WP_110608351.1">
    <property type="nucleotide sequence ID" value="NZ_PDOD01000001.1"/>
</dbReference>
<feature type="transmembrane region" description="Helical" evidence="6">
    <location>
        <begin position="797"/>
        <end position="820"/>
    </location>
</feature>
<keyword evidence="5" id="KW-0175">Coiled coil</keyword>
<reference evidence="8 9" key="1">
    <citation type="submission" date="2017-10" db="EMBL/GenBank/DDBJ databases">
        <title>Bacillus sp. nov., a halophilic bacterium isolated from a Keqin Lake.</title>
        <authorList>
            <person name="Wang H."/>
        </authorList>
    </citation>
    <scope>NUCLEOTIDE SEQUENCE [LARGE SCALE GENOMIC DNA]</scope>
    <source>
        <strain evidence="8 9">KQ-12</strain>
    </source>
</reference>
<dbReference type="InterPro" id="IPR013525">
    <property type="entry name" value="ABC2_TM"/>
</dbReference>
<dbReference type="PANTHER" id="PTHR43077">
    <property type="entry name" value="TRANSPORT PERMEASE YVFS-RELATED"/>
    <property type="match status" value="1"/>
</dbReference>
<evidence type="ECO:0000256" key="6">
    <source>
        <dbReference type="SAM" id="Phobius"/>
    </source>
</evidence>
<dbReference type="SUPFAM" id="SSF58104">
    <property type="entry name" value="Methyl-accepting chemotaxis protein (MCP) signaling domain"/>
    <property type="match status" value="1"/>
</dbReference>
<gene>
    <name evidence="8" type="ORF">CR194_04070</name>
</gene>
<keyword evidence="2 6" id="KW-0812">Transmembrane</keyword>
<proteinExistence type="predicted"/>
<dbReference type="Pfam" id="PF12698">
    <property type="entry name" value="ABC2_membrane_3"/>
    <property type="match status" value="2"/>
</dbReference>
<keyword evidence="4 6" id="KW-0472">Membrane</keyword>
<evidence type="ECO:0000256" key="4">
    <source>
        <dbReference type="ARBA" id="ARBA00023136"/>
    </source>
</evidence>
<evidence type="ECO:0000313" key="8">
    <source>
        <dbReference type="EMBL" id="PYZ94717.1"/>
    </source>
</evidence>